<dbReference type="EMBL" id="JAANBB010000012">
    <property type="protein sequence ID" value="KAF7556382.1"/>
    <property type="molecule type" value="Genomic_DNA"/>
</dbReference>
<gene>
    <name evidence="2" type="ORF">G7Z17_g1413</name>
</gene>
<dbReference type="PRINTS" id="PR00412">
    <property type="entry name" value="EPOXHYDRLASE"/>
</dbReference>
<reference evidence="2" key="1">
    <citation type="submission" date="2020-03" db="EMBL/GenBank/DDBJ databases">
        <title>Draft Genome Sequence of Cylindrodendrum hubeiense.</title>
        <authorList>
            <person name="Buettner E."/>
            <person name="Kellner H."/>
        </authorList>
    </citation>
    <scope>NUCLEOTIDE SEQUENCE</scope>
    <source>
        <strain evidence="2">IHI 201604</strain>
    </source>
</reference>
<dbReference type="GO" id="GO:0046464">
    <property type="term" value="P:acylglycerol catabolic process"/>
    <property type="evidence" value="ECO:0007669"/>
    <property type="project" value="TreeGrafter"/>
</dbReference>
<dbReference type="GO" id="GO:0047372">
    <property type="term" value="F:monoacylglycerol lipase activity"/>
    <property type="evidence" value="ECO:0007669"/>
    <property type="project" value="TreeGrafter"/>
</dbReference>
<keyword evidence="3" id="KW-1185">Reference proteome</keyword>
<feature type="domain" description="AB hydrolase-1" evidence="1">
    <location>
        <begin position="33"/>
        <end position="287"/>
    </location>
</feature>
<dbReference type="PANTHER" id="PTHR43798">
    <property type="entry name" value="MONOACYLGLYCEROL LIPASE"/>
    <property type="match status" value="1"/>
</dbReference>
<dbReference type="InterPro" id="IPR000639">
    <property type="entry name" value="Epox_hydrolase-like"/>
</dbReference>
<dbReference type="SUPFAM" id="SSF53474">
    <property type="entry name" value="alpha/beta-Hydrolases"/>
    <property type="match status" value="1"/>
</dbReference>
<dbReference type="PANTHER" id="PTHR43798:SF33">
    <property type="entry name" value="HYDROLASE, PUTATIVE (AFU_ORTHOLOGUE AFUA_2G14860)-RELATED"/>
    <property type="match status" value="1"/>
</dbReference>
<dbReference type="GO" id="GO:0016020">
    <property type="term" value="C:membrane"/>
    <property type="evidence" value="ECO:0007669"/>
    <property type="project" value="TreeGrafter"/>
</dbReference>
<dbReference type="Proteomes" id="UP000722485">
    <property type="component" value="Unassembled WGS sequence"/>
</dbReference>
<dbReference type="InterPro" id="IPR050266">
    <property type="entry name" value="AB_hydrolase_sf"/>
</dbReference>
<protein>
    <recommendedName>
        <fullName evidence="1">AB hydrolase-1 domain-containing protein</fullName>
    </recommendedName>
</protein>
<comment type="caution">
    <text evidence="2">The sequence shown here is derived from an EMBL/GenBank/DDBJ whole genome shotgun (WGS) entry which is preliminary data.</text>
</comment>
<proteinExistence type="predicted"/>
<evidence type="ECO:0000313" key="3">
    <source>
        <dbReference type="Proteomes" id="UP000722485"/>
    </source>
</evidence>
<dbReference type="OrthoDB" id="19657at2759"/>
<dbReference type="InterPro" id="IPR029058">
    <property type="entry name" value="AB_hydrolase_fold"/>
</dbReference>
<evidence type="ECO:0000259" key="1">
    <source>
        <dbReference type="Pfam" id="PF12697"/>
    </source>
</evidence>
<dbReference type="InterPro" id="IPR000073">
    <property type="entry name" value="AB_hydrolase_1"/>
</dbReference>
<organism evidence="2 3">
    <name type="scientific">Cylindrodendrum hubeiense</name>
    <dbReference type="NCBI Taxonomy" id="595255"/>
    <lineage>
        <taxon>Eukaryota</taxon>
        <taxon>Fungi</taxon>
        <taxon>Dikarya</taxon>
        <taxon>Ascomycota</taxon>
        <taxon>Pezizomycotina</taxon>
        <taxon>Sordariomycetes</taxon>
        <taxon>Hypocreomycetidae</taxon>
        <taxon>Hypocreales</taxon>
        <taxon>Nectriaceae</taxon>
        <taxon>Cylindrodendrum</taxon>
    </lineage>
</organism>
<dbReference type="Pfam" id="PF12697">
    <property type="entry name" value="Abhydrolase_6"/>
    <property type="match status" value="1"/>
</dbReference>
<accession>A0A9P5LK32</accession>
<name>A0A9P5LK32_9HYPO</name>
<dbReference type="Gene3D" id="3.40.50.1820">
    <property type="entry name" value="alpha/beta hydrolase"/>
    <property type="match status" value="1"/>
</dbReference>
<evidence type="ECO:0000313" key="2">
    <source>
        <dbReference type="EMBL" id="KAF7556382.1"/>
    </source>
</evidence>
<sequence length="297" mass="32287">MAATTTIKVPHLGGITAGYRLSGEAIDPSKPTVVLVNSMCTTSSLFNAQFDSKSLTNAVNLLAIEPLGHGSTSCPFEHFTYWDSALMSLQVMEALGVQKAFALGTSQGGWIVARMALLAPEKILGLLPLGTSMDYESAVSREKGCWDPKTQLVSFYEGWGSAEPTPDFVVDEIWRGLVASVGFGSAVTPETLAFWNSTLKDVYKGDEGRKKLRIAVACLLERDGLLLRVRDIKCPVYWLQGSEDPVFRQTVPAEHIKLFTSSPEATLTFVEGGGHYLSATSPKEIEEALLKMVEKYA</sequence>
<dbReference type="AlphaFoldDB" id="A0A9P5LK32"/>